<dbReference type="OMA" id="LFWESHD"/>
<evidence type="ECO:0000256" key="4">
    <source>
        <dbReference type="ARBA" id="ARBA00030643"/>
    </source>
</evidence>
<dbReference type="PANTHER" id="PTHR43774">
    <property type="entry name" value="PEPTIDE METHIONINE SULFOXIDE REDUCTASE"/>
    <property type="match status" value="1"/>
</dbReference>
<dbReference type="VEuPathDB" id="FungiDB:MGYG_06058"/>
<dbReference type="AlphaFoldDB" id="E4V0C3"/>
<dbReference type="SUPFAM" id="SSF55068">
    <property type="entry name" value="Peptide methionine sulfoxide reductase"/>
    <property type="match status" value="1"/>
</dbReference>
<dbReference type="OrthoDB" id="77405at2759"/>
<dbReference type="GO" id="GO:0005737">
    <property type="term" value="C:cytoplasm"/>
    <property type="evidence" value="ECO:0007669"/>
    <property type="project" value="EnsemblFungi"/>
</dbReference>
<dbReference type="RefSeq" id="XP_003171514.1">
    <property type="nucleotide sequence ID" value="XM_003171466.1"/>
</dbReference>
<gene>
    <name evidence="8" type="ORF">MGYG_06058</name>
</gene>
<dbReference type="HOGENOM" id="CLU_031040_10_2_1"/>
<evidence type="ECO:0000256" key="1">
    <source>
        <dbReference type="ARBA" id="ARBA00005591"/>
    </source>
</evidence>
<dbReference type="EC" id="1.8.4.11" evidence="2"/>
<dbReference type="InterPro" id="IPR002569">
    <property type="entry name" value="Met_Sox_Rdtase_MsrA_dom"/>
</dbReference>
<name>E4V0C3_ARTGP</name>
<proteinExistence type="inferred from homology"/>
<evidence type="ECO:0000256" key="3">
    <source>
        <dbReference type="ARBA" id="ARBA00023002"/>
    </source>
</evidence>
<evidence type="ECO:0000313" key="9">
    <source>
        <dbReference type="Proteomes" id="UP000002669"/>
    </source>
</evidence>
<dbReference type="InParanoid" id="E4V0C3"/>
<dbReference type="PANTHER" id="PTHR43774:SF1">
    <property type="entry name" value="PEPTIDE METHIONINE SULFOXIDE REDUCTASE MSRA 2"/>
    <property type="match status" value="1"/>
</dbReference>
<evidence type="ECO:0000313" key="8">
    <source>
        <dbReference type="EMBL" id="EFR03060.1"/>
    </source>
</evidence>
<dbReference type="eggNOG" id="KOG1635">
    <property type="taxonomic scope" value="Eukaryota"/>
</dbReference>
<accession>E4V0C3</accession>
<dbReference type="Proteomes" id="UP000002669">
    <property type="component" value="Unassembled WGS sequence"/>
</dbReference>
<evidence type="ECO:0000256" key="2">
    <source>
        <dbReference type="ARBA" id="ARBA00012502"/>
    </source>
</evidence>
<dbReference type="GO" id="GO:0008113">
    <property type="term" value="F:peptide-methionine (S)-S-oxide reductase activity"/>
    <property type="evidence" value="ECO:0007669"/>
    <property type="project" value="UniProtKB-EC"/>
</dbReference>
<comment type="catalytic activity">
    <reaction evidence="5">
        <text>L-methionyl-[protein] + [thioredoxin]-disulfide + H2O = L-methionyl-(S)-S-oxide-[protein] + [thioredoxin]-dithiol</text>
        <dbReference type="Rhea" id="RHEA:14217"/>
        <dbReference type="Rhea" id="RHEA-COMP:10698"/>
        <dbReference type="Rhea" id="RHEA-COMP:10700"/>
        <dbReference type="Rhea" id="RHEA-COMP:12313"/>
        <dbReference type="Rhea" id="RHEA-COMP:12315"/>
        <dbReference type="ChEBI" id="CHEBI:15377"/>
        <dbReference type="ChEBI" id="CHEBI:16044"/>
        <dbReference type="ChEBI" id="CHEBI:29950"/>
        <dbReference type="ChEBI" id="CHEBI:44120"/>
        <dbReference type="ChEBI" id="CHEBI:50058"/>
        <dbReference type="EC" id="1.8.4.11"/>
    </reaction>
</comment>
<dbReference type="GO" id="GO:0034599">
    <property type="term" value="P:cellular response to oxidative stress"/>
    <property type="evidence" value="ECO:0007669"/>
    <property type="project" value="EnsemblFungi"/>
</dbReference>
<comment type="catalytic activity">
    <reaction evidence="6">
        <text>[thioredoxin]-disulfide + L-methionine + H2O = L-methionine (S)-S-oxide + [thioredoxin]-dithiol</text>
        <dbReference type="Rhea" id="RHEA:19993"/>
        <dbReference type="Rhea" id="RHEA-COMP:10698"/>
        <dbReference type="Rhea" id="RHEA-COMP:10700"/>
        <dbReference type="ChEBI" id="CHEBI:15377"/>
        <dbReference type="ChEBI" id="CHEBI:29950"/>
        <dbReference type="ChEBI" id="CHEBI:50058"/>
        <dbReference type="ChEBI" id="CHEBI:57844"/>
        <dbReference type="ChEBI" id="CHEBI:58772"/>
        <dbReference type="EC" id="1.8.4.11"/>
    </reaction>
</comment>
<protein>
    <recommendedName>
        <fullName evidence="2">peptide-methionine (S)-S-oxide reductase</fullName>
        <ecNumber evidence="2">1.8.4.11</ecNumber>
    </recommendedName>
    <alternativeName>
        <fullName evidence="4">Peptide-methionine (S)-S-oxide reductase</fullName>
    </alternativeName>
</protein>
<evidence type="ECO:0000256" key="6">
    <source>
        <dbReference type="ARBA" id="ARBA00048782"/>
    </source>
</evidence>
<dbReference type="Gene3D" id="3.30.1060.10">
    <property type="entry name" value="Peptide methionine sulphoxide reductase MsrA"/>
    <property type="match status" value="1"/>
</dbReference>
<organism evidence="9">
    <name type="scientific">Arthroderma gypseum (strain ATCC MYA-4604 / CBS 118893)</name>
    <name type="common">Microsporum gypseum</name>
    <dbReference type="NCBI Taxonomy" id="535722"/>
    <lineage>
        <taxon>Eukaryota</taxon>
        <taxon>Fungi</taxon>
        <taxon>Dikarya</taxon>
        <taxon>Ascomycota</taxon>
        <taxon>Pezizomycotina</taxon>
        <taxon>Eurotiomycetes</taxon>
        <taxon>Eurotiomycetidae</taxon>
        <taxon>Onygenales</taxon>
        <taxon>Arthrodermataceae</taxon>
        <taxon>Nannizzia</taxon>
    </lineage>
</organism>
<reference evidence="9" key="1">
    <citation type="journal article" date="2012" name="MBio">
        <title>Comparative genome analysis of Trichophyton rubrum and related dermatophytes reveals candidate genes involved in infection.</title>
        <authorList>
            <person name="Martinez D.A."/>
            <person name="Oliver B.G."/>
            <person name="Graeser Y."/>
            <person name="Goldberg J.M."/>
            <person name="Li W."/>
            <person name="Martinez-Rossi N.M."/>
            <person name="Monod M."/>
            <person name="Shelest E."/>
            <person name="Barton R.C."/>
            <person name="Birch E."/>
            <person name="Brakhage A.A."/>
            <person name="Chen Z."/>
            <person name="Gurr S.J."/>
            <person name="Heiman D."/>
            <person name="Heitman J."/>
            <person name="Kosti I."/>
            <person name="Rossi A."/>
            <person name="Saif S."/>
            <person name="Samalova M."/>
            <person name="Saunders C.W."/>
            <person name="Shea T."/>
            <person name="Summerbell R.C."/>
            <person name="Xu J."/>
            <person name="Young S."/>
            <person name="Zeng Q."/>
            <person name="Birren B.W."/>
            <person name="Cuomo C.A."/>
            <person name="White T.C."/>
        </authorList>
    </citation>
    <scope>NUCLEOTIDE SEQUENCE [LARGE SCALE GENOMIC DNA]</scope>
    <source>
        <strain evidence="9">ATCC MYA-4604 / CBS 118893</strain>
    </source>
</reference>
<dbReference type="NCBIfam" id="TIGR00401">
    <property type="entry name" value="msrA"/>
    <property type="match status" value="1"/>
</dbReference>
<dbReference type="STRING" id="535722.E4V0C3"/>
<dbReference type="InterPro" id="IPR036509">
    <property type="entry name" value="Met_Sox_Rdtase_MsrA_sf"/>
</dbReference>
<keyword evidence="9" id="KW-1185">Reference proteome</keyword>
<dbReference type="EMBL" id="DS989826">
    <property type="protein sequence ID" value="EFR03060.1"/>
    <property type="molecule type" value="Genomic_DNA"/>
</dbReference>
<dbReference type="Pfam" id="PF01625">
    <property type="entry name" value="PMSR"/>
    <property type="match status" value="1"/>
</dbReference>
<feature type="domain" description="Peptide methionine sulphoxide reductase MsrA" evidence="7">
    <location>
        <begin position="25"/>
        <end position="181"/>
    </location>
</feature>
<keyword evidence="3" id="KW-0560">Oxidoreductase</keyword>
<dbReference type="HAMAP" id="MF_01401">
    <property type="entry name" value="MsrA"/>
    <property type="match status" value="1"/>
</dbReference>
<evidence type="ECO:0000256" key="5">
    <source>
        <dbReference type="ARBA" id="ARBA00047806"/>
    </source>
</evidence>
<dbReference type="GeneID" id="10026766"/>
<dbReference type="FunCoup" id="E4V0C3">
    <property type="interactions" value="562"/>
</dbReference>
<dbReference type="FunFam" id="3.30.1060.10:FF:000006">
    <property type="entry name" value="Peptide methionine sulfoxide reductase"/>
    <property type="match status" value="1"/>
</dbReference>
<sequence>MTVLPESLVGGLAAKQQGIPPHAQKATFAAGCFWGVEHIYRRRFGNGKGLLDASVGYCGGKSKLPTYHQVCTGQTGHAEAIEVIYDPTIVSYQQLVEFFYSMHDPTTKDRQGGDTGTQYRSAVFAHNDEQLKIAKGITDQVARRWWKAPITTELNPPDQWQWWTAEKYHQLYLEKNPTGYVCPAQ</sequence>
<comment type="similarity">
    <text evidence="1">Belongs to the MsrA Met sulfoxide reductase family.</text>
</comment>
<evidence type="ECO:0000259" key="7">
    <source>
        <dbReference type="Pfam" id="PF01625"/>
    </source>
</evidence>